<dbReference type="PATRIC" id="fig|1125725.3.peg.2215"/>
<accession>U2L5I3</accession>
<comment type="caution">
    <text evidence="2">The sequence shown here is derived from an EMBL/GenBank/DDBJ whole genome shotgun (WGS) entry which is preliminary data.</text>
</comment>
<dbReference type="eggNOG" id="ENOG5031CPZ">
    <property type="taxonomic scope" value="Bacteria"/>
</dbReference>
<gene>
    <name evidence="3" type="ORF">HMPREF0860_0191</name>
    <name evidence="2" type="ORF">HMPREF1325_0534</name>
</gene>
<keyword evidence="5" id="KW-1185">Reference proteome</keyword>
<reference evidence="4 5" key="1">
    <citation type="submission" date="2013-08" db="EMBL/GenBank/DDBJ databases">
        <authorList>
            <person name="Durkin A.S."/>
            <person name="Haft D.R."/>
            <person name="McCorrison J."/>
            <person name="Torralba M."/>
            <person name="Gillis M."/>
            <person name="Haft D.H."/>
            <person name="Methe B."/>
            <person name="Sutton G."/>
            <person name="Nelson K.E."/>
        </authorList>
    </citation>
    <scope>NUCLEOTIDE SEQUENCE [LARGE SCALE GENOMIC DNA]</scope>
    <source>
        <strain evidence="3 5">ATCC 35536</strain>
        <strain evidence="2 4">VPI DR56BR1116</strain>
    </source>
</reference>
<dbReference type="Proteomes" id="UP000016646">
    <property type="component" value="Unassembled WGS sequence"/>
</dbReference>
<sequence length="306" mass="36077">MDIKKIDELPNLVKAGMISRTEAVKHIAENIHREPYRFGLMGFDEDFKSEIILTFLQKGGQIFERFDENCGAFRSYLYAFVQGLILTRKRDELRRFIADNTIKSFSYSEAVERLQNDTVLTVAEKAVSYAPVSNTKIWKTLTRRCKPKNASDAKTALILALKSSYYISASSVDDVCSYCKLQSAELQRLIAELNSLLYSRIERRNTIIRRRDNAYYFHRKYYIQMKMCDKEKTDMERLLKKYRKQTESWEHKNKELRQSRWRVCPTNKMIANILGICERQVSHYITRAQKLVREEQNETETTDIPE</sequence>
<dbReference type="Proteomes" id="UP000016412">
    <property type="component" value="Unassembled WGS sequence"/>
</dbReference>
<dbReference type="OrthoDB" id="359055at2"/>
<evidence type="ECO:0000313" key="3">
    <source>
        <dbReference type="EMBL" id="ERJ99777.1"/>
    </source>
</evidence>
<dbReference type="STRING" id="1125725.HMPREF1325_0534"/>
<dbReference type="EMBL" id="AUZJ01000056">
    <property type="protein sequence ID" value="ERF59838.1"/>
    <property type="molecule type" value="Genomic_DNA"/>
</dbReference>
<dbReference type="EMBL" id="AVQI01000073">
    <property type="protein sequence ID" value="ERJ99777.1"/>
    <property type="molecule type" value="Genomic_DNA"/>
</dbReference>
<protein>
    <submittedName>
        <fullName evidence="2">Uncharacterized protein</fullName>
    </submittedName>
</protein>
<feature type="coiled-coil region" evidence="1">
    <location>
        <begin position="225"/>
        <end position="259"/>
    </location>
</feature>
<dbReference type="RefSeq" id="WP_021331183.1">
    <property type="nucleotide sequence ID" value="NZ_AUZJ01000056.1"/>
</dbReference>
<keyword evidence="1" id="KW-0175">Coiled coil</keyword>
<proteinExistence type="predicted"/>
<evidence type="ECO:0000256" key="1">
    <source>
        <dbReference type="SAM" id="Coils"/>
    </source>
</evidence>
<evidence type="ECO:0000313" key="4">
    <source>
        <dbReference type="Proteomes" id="UP000016412"/>
    </source>
</evidence>
<name>U2L5I3_TRESO</name>
<evidence type="ECO:0000313" key="5">
    <source>
        <dbReference type="Proteomes" id="UP000016646"/>
    </source>
</evidence>
<evidence type="ECO:0000313" key="2">
    <source>
        <dbReference type="EMBL" id="ERF59838.1"/>
    </source>
</evidence>
<dbReference type="AlphaFoldDB" id="U2L5I3"/>
<organism evidence="2 4">
    <name type="scientific">Treponema socranskii subsp. socranskii VPI DR56BR1116 = ATCC 35536</name>
    <dbReference type="NCBI Taxonomy" id="1125725"/>
    <lineage>
        <taxon>Bacteria</taxon>
        <taxon>Pseudomonadati</taxon>
        <taxon>Spirochaetota</taxon>
        <taxon>Spirochaetia</taxon>
        <taxon>Spirochaetales</taxon>
        <taxon>Treponemataceae</taxon>
        <taxon>Treponema</taxon>
    </lineage>
</organism>